<evidence type="ECO:0008006" key="4">
    <source>
        <dbReference type="Google" id="ProtNLM"/>
    </source>
</evidence>
<comment type="caution">
    <text evidence="2">The sequence shown here is derived from an EMBL/GenBank/DDBJ whole genome shotgun (WGS) entry which is preliminary data.</text>
</comment>
<name>A0A074RI31_9AGAM</name>
<evidence type="ECO:0000256" key="1">
    <source>
        <dbReference type="SAM" id="MobiDB-lite"/>
    </source>
</evidence>
<dbReference type="AlphaFoldDB" id="A0A074RI31"/>
<reference evidence="2 3" key="1">
    <citation type="submission" date="2013-12" db="EMBL/GenBank/DDBJ databases">
        <authorList>
            <person name="Cubeta M."/>
            <person name="Pakala S."/>
            <person name="Fedorova N."/>
            <person name="Thomas E."/>
            <person name="Dean R."/>
            <person name="Jabaji S."/>
            <person name="Neate S."/>
            <person name="Toda T."/>
            <person name="Tavantzis S."/>
            <person name="Vilgalys R."/>
            <person name="Bharathan N."/>
            <person name="Pakala S."/>
            <person name="Losada L.S."/>
            <person name="Zafar N."/>
            <person name="Nierman W."/>
        </authorList>
    </citation>
    <scope>NUCLEOTIDE SEQUENCE [LARGE SCALE GENOMIC DNA]</scope>
    <source>
        <strain evidence="2 3">123E</strain>
    </source>
</reference>
<dbReference type="Proteomes" id="UP000027456">
    <property type="component" value="Unassembled WGS sequence"/>
</dbReference>
<gene>
    <name evidence="2" type="ORF">V565_322990</name>
</gene>
<organism evidence="2 3">
    <name type="scientific">Rhizoctonia solani 123E</name>
    <dbReference type="NCBI Taxonomy" id="1423351"/>
    <lineage>
        <taxon>Eukaryota</taxon>
        <taxon>Fungi</taxon>
        <taxon>Dikarya</taxon>
        <taxon>Basidiomycota</taxon>
        <taxon>Agaricomycotina</taxon>
        <taxon>Agaricomycetes</taxon>
        <taxon>Cantharellales</taxon>
        <taxon>Ceratobasidiaceae</taxon>
        <taxon>Rhizoctonia</taxon>
    </lineage>
</organism>
<evidence type="ECO:0000313" key="2">
    <source>
        <dbReference type="EMBL" id="KEP45065.1"/>
    </source>
</evidence>
<dbReference type="OrthoDB" id="3257713at2759"/>
<protein>
    <recommendedName>
        <fullName evidence="4">DUF659 family protein</fullName>
    </recommendedName>
</protein>
<keyword evidence="3" id="KW-1185">Reference proteome</keyword>
<accession>A0A074RI31</accession>
<dbReference type="EMBL" id="AZST01002299">
    <property type="protein sequence ID" value="KEP45065.1"/>
    <property type="molecule type" value="Genomic_DNA"/>
</dbReference>
<proteinExistence type="predicted"/>
<dbReference type="SUPFAM" id="SSF53098">
    <property type="entry name" value="Ribonuclease H-like"/>
    <property type="match status" value="1"/>
</dbReference>
<evidence type="ECO:0000313" key="3">
    <source>
        <dbReference type="Proteomes" id="UP000027456"/>
    </source>
</evidence>
<feature type="region of interest" description="Disordered" evidence="1">
    <location>
        <begin position="112"/>
        <end position="134"/>
    </location>
</feature>
<dbReference type="STRING" id="1423351.A0A074RI31"/>
<dbReference type="InterPro" id="IPR012337">
    <property type="entry name" value="RNaseH-like_sf"/>
</dbReference>
<dbReference type="HOGENOM" id="CLU_806875_0_0_1"/>
<sequence>MPHWIWDYFATDGTKSNSSNKNVWCRYDLMPIVQTLMDEDQLSVLRGEISVPRSEKALILEESVLRSKIDIMLRHVRDKCIHASPELKQQANDELASRKSPRAAQLATVPTNTGNTSAIIPPAPAPRPTGSRSTQHAPIVLLTPVEPANTLFPPEQQEEFAADLLNVISACGLPFYVASHPVFKNFLHKYARGARIPCRQILSGRVLDKQVARAEECVKGHTRGKLAMGQCDGWKNIARTPVIAVMMTVEGQPYVLQVHDVGIQSKTAENLVEIMKNNMSFATEKYGIEWIGWCTDAGGDAKKARRLAFIAFPWLICPDCWAHHNSQSIDITYTHTYVLYYRLI</sequence>